<evidence type="ECO:0000256" key="1">
    <source>
        <dbReference type="SAM" id="SignalP"/>
    </source>
</evidence>
<accession>A0A0N8H5G5</accession>
<feature type="chain" id="PRO_5006026165" description="Cyanovirin-N domain-containing protein" evidence="1">
    <location>
        <begin position="22"/>
        <end position="178"/>
    </location>
</feature>
<name>A0A0N8H5G5_9HYPO</name>
<dbReference type="Gene3D" id="2.30.60.10">
    <property type="entry name" value="Cyanovirin-N"/>
    <property type="match status" value="1"/>
</dbReference>
<dbReference type="AlphaFoldDB" id="A0A0N8H5G5"/>
<dbReference type="Pfam" id="PF08881">
    <property type="entry name" value="CVNH"/>
    <property type="match status" value="2"/>
</dbReference>
<keyword evidence="1" id="KW-0732">Signal</keyword>
<proteinExistence type="predicted"/>
<evidence type="ECO:0000313" key="3">
    <source>
        <dbReference type="EMBL" id="KPM36108.1"/>
    </source>
</evidence>
<dbReference type="OrthoDB" id="4672515at2759"/>
<comment type="caution">
    <text evidence="3">The sequence shown here is derived from an EMBL/GenBank/DDBJ whole genome shotgun (WGS) entry which is preliminary data.</text>
</comment>
<dbReference type="SUPFAM" id="SSF51322">
    <property type="entry name" value="Cyanovirin-N"/>
    <property type="match status" value="1"/>
</dbReference>
<dbReference type="InterPro" id="IPR036673">
    <property type="entry name" value="Cyanovirin-N_sf"/>
</dbReference>
<reference evidence="3 4" key="1">
    <citation type="submission" date="2015-09" db="EMBL/GenBank/DDBJ databases">
        <title>Draft genome of a European isolate of the apple canker pathogen Neonectria ditissima.</title>
        <authorList>
            <person name="Gomez-Cortecero A."/>
            <person name="Harrison R.J."/>
            <person name="Armitage A.D."/>
        </authorList>
    </citation>
    <scope>NUCLEOTIDE SEQUENCE [LARGE SCALE GENOMIC DNA]</scope>
    <source>
        <strain evidence="3 4">R09/05</strain>
    </source>
</reference>
<organism evidence="3 4">
    <name type="scientific">Neonectria ditissima</name>
    <dbReference type="NCBI Taxonomy" id="78410"/>
    <lineage>
        <taxon>Eukaryota</taxon>
        <taxon>Fungi</taxon>
        <taxon>Dikarya</taxon>
        <taxon>Ascomycota</taxon>
        <taxon>Pezizomycotina</taxon>
        <taxon>Sordariomycetes</taxon>
        <taxon>Hypocreomycetidae</taxon>
        <taxon>Hypocreales</taxon>
        <taxon>Nectriaceae</taxon>
        <taxon>Neonectria</taxon>
    </lineage>
</organism>
<protein>
    <recommendedName>
        <fullName evidence="2">Cyanovirin-N domain-containing protein</fullName>
    </recommendedName>
</protein>
<dbReference type="Proteomes" id="UP000050424">
    <property type="component" value="Unassembled WGS sequence"/>
</dbReference>
<evidence type="ECO:0000259" key="2">
    <source>
        <dbReference type="Pfam" id="PF08881"/>
    </source>
</evidence>
<feature type="domain" description="Cyanovirin-N" evidence="2">
    <location>
        <begin position="56"/>
        <end position="94"/>
    </location>
</feature>
<feature type="signal peptide" evidence="1">
    <location>
        <begin position="1"/>
        <end position="21"/>
    </location>
</feature>
<dbReference type="PROSITE" id="PS51257">
    <property type="entry name" value="PROKAR_LIPOPROTEIN"/>
    <property type="match status" value="1"/>
</dbReference>
<feature type="domain" description="Cyanovirin-N" evidence="2">
    <location>
        <begin position="101"/>
        <end position="152"/>
    </location>
</feature>
<gene>
    <name evidence="3" type="ORF">AK830_g10458</name>
</gene>
<dbReference type="EMBL" id="LKCW01000218">
    <property type="protein sequence ID" value="KPM36108.1"/>
    <property type="molecule type" value="Genomic_DNA"/>
</dbReference>
<dbReference type="InterPro" id="IPR011058">
    <property type="entry name" value="Cyanovirin-N"/>
</dbReference>
<evidence type="ECO:0000313" key="4">
    <source>
        <dbReference type="Proteomes" id="UP000050424"/>
    </source>
</evidence>
<keyword evidence="4" id="KW-1185">Reference proteome</keyword>
<dbReference type="STRING" id="78410.A0A0N8H5G5"/>
<sequence length="178" mass="20018">MLFLGRQFLILGMACLHAALAFQSFSQGCQPMDAQFYSEDAVGFYCFPEDESAVYSYTYSMIELHHCVGNNAGTLIAYDEGNYQESCENCSLESVRENDYRTCFLACTCYGMNKQANESRLDLNHVLRNDNGRLACFGHRGTQDRASPECHNNMECSTGVPRLTPRAEPTWGANTIER</sequence>